<organism evidence="3 4">
    <name type="scientific">Actinorhabdospora filicis</name>
    <dbReference type="NCBI Taxonomy" id="1785913"/>
    <lineage>
        <taxon>Bacteria</taxon>
        <taxon>Bacillati</taxon>
        <taxon>Actinomycetota</taxon>
        <taxon>Actinomycetes</taxon>
        <taxon>Micromonosporales</taxon>
        <taxon>Micromonosporaceae</taxon>
        <taxon>Actinorhabdospora</taxon>
    </lineage>
</organism>
<sequence length="186" mass="19283">MTYHPPQQPGGQPPYPPYQQYPPGYAVPQPQAVPVPPRPPAVLTAAVLMFTAGFVGLLMLGADLFRLIGGHGFNGASFSGIVGCLGPLSQLALGVLAVFVVKGDHRVRGAAVGLAGTAGVINLLNAAFALYIGLDYADTVPVVYGLLTMVLAAACATALILLATGAGARWFAALRDASRNRWYPAR</sequence>
<feature type="region of interest" description="Disordered" evidence="1">
    <location>
        <begin position="1"/>
        <end position="20"/>
    </location>
</feature>
<keyword evidence="2" id="KW-1133">Transmembrane helix</keyword>
<dbReference type="AlphaFoldDB" id="A0A9W6SHE3"/>
<evidence type="ECO:0000313" key="3">
    <source>
        <dbReference type="EMBL" id="GLZ77170.1"/>
    </source>
</evidence>
<keyword evidence="2" id="KW-0472">Membrane</keyword>
<name>A0A9W6SHE3_9ACTN</name>
<reference evidence="3" key="1">
    <citation type="submission" date="2023-03" db="EMBL/GenBank/DDBJ databases">
        <title>Actinorhabdospora filicis NBRC 111898.</title>
        <authorList>
            <person name="Ichikawa N."/>
            <person name="Sato H."/>
            <person name="Tonouchi N."/>
        </authorList>
    </citation>
    <scope>NUCLEOTIDE SEQUENCE</scope>
    <source>
        <strain evidence="3">NBRC 111898</strain>
    </source>
</reference>
<gene>
    <name evidence="3" type="ORF">Afil01_19770</name>
</gene>
<proteinExistence type="predicted"/>
<protein>
    <submittedName>
        <fullName evidence="3">Uncharacterized protein</fullName>
    </submittedName>
</protein>
<feature type="transmembrane region" description="Helical" evidence="2">
    <location>
        <begin position="146"/>
        <end position="172"/>
    </location>
</feature>
<evidence type="ECO:0000313" key="4">
    <source>
        <dbReference type="Proteomes" id="UP001165079"/>
    </source>
</evidence>
<feature type="transmembrane region" description="Helical" evidence="2">
    <location>
        <begin position="80"/>
        <end position="101"/>
    </location>
</feature>
<dbReference type="EMBL" id="BSTX01000001">
    <property type="protein sequence ID" value="GLZ77170.1"/>
    <property type="molecule type" value="Genomic_DNA"/>
</dbReference>
<feature type="transmembrane region" description="Helical" evidence="2">
    <location>
        <begin position="41"/>
        <end position="60"/>
    </location>
</feature>
<evidence type="ECO:0000256" key="2">
    <source>
        <dbReference type="SAM" id="Phobius"/>
    </source>
</evidence>
<evidence type="ECO:0000256" key="1">
    <source>
        <dbReference type="SAM" id="MobiDB-lite"/>
    </source>
</evidence>
<comment type="caution">
    <text evidence="3">The sequence shown here is derived from an EMBL/GenBank/DDBJ whole genome shotgun (WGS) entry which is preliminary data.</text>
</comment>
<dbReference type="RefSeq" id="WP_285662301.1">
    <property type="nucleotide sequence ID" value="NZ_BSTX01000001.1"/>
</dbReference>
<feature type="transmembrane region" description="Helical" evidence="2">
    <location>
        <begin position="113"/>
        <end position="134"/>
    </location>
</feature>
<accession>A0A9W6SHE3</accession>
<keyword evidence="4" id="KW-1185">Reference proteome</keyword>
<keyword evidence="2" id="KW-0812">Transmembrane</keyword>
<dbReference type="Proteomes" id="UP001165079">
    <property type="component" value="Unassembled WGS sequence"/>
</dbReference>